<reference evidence="10" key="1">
    <citation type="submission" date="2020-08" db="EMBL/GenBank/DDBJ databases">
        <title>Genome sequencing and assembly of the red palm weevil Rhynchophorus ferrugineus.</title>
        <authorList>
            <person name="Dias G.B."/>
            <person name="Bergman C.M."/>
            <person name="Manee M."/>
        </authorList>
    </citation>
    <scope>NUCLEOTIDE SEQUENCE</scope>
    <source>
        <strain evidence="10">AA-2017</strain>
        <tissue evidence="10">Whole larva</tissue>
    </source>
</reference>
<evidence type="ECO:0000256" key="6">
    <source>
        <dbReference type="ARBA" id="ARBA00023065"/>
    </source>
</evidence>
<dbReference type="GO" id="GO:0045259">
    <property type="term" value="C:proton-transporting ATP synthase complex"/>
    <property type="evidence" value="ECO:0007669"/>
    <property type="project" value="UniProtKB-KW"/>
</dbReference>
<dbReference type="GO" id="GO:0046933">
    <property type="term" value="F:proton-transporting ATP synthase activity, rotational mechanism"/>
    <property type="evidence" value="ECO:0007669"/>
    <property type="project" value="TreeGrafter"/>
</dbReference>
<evidence type="ECO:0000256" key="1">
    <source>
        <dbReference type="ARBA" id="ARBA00007479"/>
    </source>
</evidence>
<evidence type="ECO:0000256" key="2">
    <source>
        <dbReference type="ARBA" id="ARBA00022448"/>
    </source>
</evidence>
<comment type="similarity">
    <text evidence="1 9">Belongs to the eukaryotic ATPase B chain family.</text>
</comment>
<evidence type="ECO:0000256" key="3">
    <source>
        <dbReference type="ARBA" id="ARBA00022547"/>
    </source>
</evidence>
<gene>
    <name evidence="10" type="ORF">GWI33_008994</name>
</gene>
<sequence length="378" mass="44181">MLSKPRYVLAKSPVAYYKFYCDNKTKITEELVLNKPKKSKTDSINASEIIPKSYDQCISYEEKVLKDILIEKEKEANLQSRLAKECRTLFNAPLNKTNFKKYGSINLNKISFSEDVVCKSWETYDFDRVENKKDKCGCATTKKIEKKVDDGGHYKTEQGGGNDGVGTGLINRPVRHEPGRVLGGFIPVEWWQVFFQKTGVTGFGTFLFTFATFLVSKEIYVLEHYYYHGLSAFFLWLAAIKYTGPMLANRLDKQIEELEKSWNEDRVETKKNLEESIVHDLFLQFQSQGQLILIDAKRENVHLQLEEEFRKRQMHVYREVLKRLEYQEALVQVHQKIQHKNLVQYVTREVTNAITPEMQDRLINYSIDKILEDINKIK</sequence>
<proteinExistence type="inferred from homology"/>
<dbReference type="PANTHER" id="PTHR12733:SF3">
    <property type="entry name" value="ATP SYNTHASE F(0) COMPLEX SUBUNIT B1, MITOCHONDRIAL"/>
    <property type="match status" value="1"/>
</dbReference>
<comment type="function">
    <text evidence="9">Subunit b, of the mitochondrial membrane ATP synthase complex (F(1)F(0) ATP synthase or Complex V) that produces ATP from ADP in the presence of a proton gradient across the membrane which is generated by electron transport complexes of the respiratory chain. ATP synthase complex consist of a soluble F(1) head domain - the catalytic core - and a membrane F(1) domain - the membrane proton channel. These two domains are linked by a central stalk rotating inside the F(1) region and a stationary peripheral stalk. During catalysis, ATP synthesis in the catalytic domain of F(1) is coupled via a rotary mechanism of the central stalk subunits to proton translocation. In vivo, can only synthesize ATP although its ATP hydrolase activity can be activated artificially in vitro. Part of the complex F(0) domain. Part of the complex F(0) domain and the peripheric stalk, which acts as a stator to hold the catalytic alpha(3)beta(3) subcomplex and subunit a/ATP6 static relative to the rotary elements.</text>
</comment>
<dbReference type="InterPro" id="IPR008688">
    <property type="entry name" value="ATP_synth_Bsub_B/MI25"/>
</dbReference>
<keyword evidence="2 9" id="KW-0813">Transport</keyword>
<keyword evidence="8 9" id="KW-0472">Membrane</keyword>
<evidence type="ECO:0000256" key="7">
    <source>
        <dbReference type="ARBA" id="ARBA00023128"/>
    </source>
</evidence>
<dbReference type="Pfam" id="PF05405">
    <property type="entry name" value="Mt_ATP-synt_B"/>
    <property type="match status" value="1"/>
</dbReference>
<dbReference type="Gene3D" id="1.20.5.2210">
    <property type="match status" value="1"/>
</dbReference>
<evidence type="ECO:0000313" key="11">
    <source>
        <dbReference type="Proteomes" id="UP000625711"/>
    </source>
</evidence>
<keyword evidence="3 9" id="KW-0138">CF(0)</keyword>
<dbReference type="AlphaFoldDB" id="A0A834IE26"/>
<comment type="caution">
    <text evidence="10">The sequence shown here is derived from an EMBL/GenBank/DDBJ whole genome shotgun (WGS) entry which is preliminary data.</text>
</comment>
<evidence type="ECO:0000256" key="8">
    <source>
        <dbReference type="ARBA" id="ARBA00023136"/>
    </source>
</evidence>
<accession>A0A834IE26</accession>
<dbReference type="PANTHER" id="PTHR12733">
    <property type="entry name" value="MITOCHONDRIAL ATP SYNTHASE B CHAIN"/>
    <property type="match status" value="1"/>
</dbReference>
<dbReference type="OrthoDB" id="67388at2759"/>
<evidence type="ECO:0000256" key="9">
    <source>
        <dbReference type="RuleBase" id="RU368017"/>
    </source>
</evidence>
<evidence type="ECO:0000313" key="10">
    <source>
        <dbReference type="EMBL" id="KAF7277999.1"/>
    </source>
</evidence>
<dbReference type="InterPro" id="IPR013837">
    <property type="entry name" value="ATP_synth_F0_suB"/>
</dbReference>
<keyword evidence="11" id="KW-1185">Reference proteome</keyword>
<dbReference type="EMBL" id="JAACXV010000410">
    <property type="protein sequence ID" value="KAF7277999.1"/>
    <property type="molecule type" value="Genomic_DNA"/>
</dbReference>
<protein>
    <recommendedName>
        <fullName evidence="9">ATP synthase subunit b</fullName>
    </recommendedName>
</protein>
<keyword evidence="5 9" id="KW-0999">Mitochondrion inner membrane</keyword>
<dbReference type="SUPFAM" id="SSF161060">
    <property type="entry name" value="ATP synthase B chain-like"/>
    <property type="match status" value="1"/>
</dbReference>
<name>A0A834IE26_RHYFE</name>
<keyword evidence="4 9" id="KW-0375">Hydrogen ion transport</keyword>
<keyword evidence="7 9" id="KW-0496">Mitochondrion</keyword>
<comment type="subunit">
    <text evidence="9">F-type ATPases have 2 components, CF(1) - the catalytic core - and CF(0) - the membrane proton channel. CF(1) and CF(0) have multiple subunits.</text>
</comment>
<comment type="subcellular location">
    <subcellularLocation>
        <location evidence="9">Mitochondrion</location>
    </subcellularLocation>
    <subcellularLocation>
        <location evidence="9">Mitochondrion inner membrane</location>
    </subcellularLocation>
</comment>
<organism evidence="10 11">
    <name type="scientific">Rhynchophorus ferrugineus</name>
    <name type="common">Red palm weevil</name>
    <name type="synonym">Curculio ferrugineus</name>
    <dbReference type="NCBI Taxonomy" id="354439"/>
    <lineage>
        <taxon>Eukaryota</taxon>
        <taxon>Metazoa</taxon>
        <taxon>Ecdysozoa</taxon>
        <taxon>Arthropoda</taxon>
        <taxon>Hexapoda</taxon>
        <taxon>Insecta</taxon>
        <taxon>Pterygota</taxon>
        <taxon>Neoptera</taxon>
        <taxon>Endopterygota</taxon>
        <taxon>Coleoptera</taxon>
        <taxon>Polyphaga</taxon>
        <taxon>Cucujiformia</taxon>
        <taxon>Curculionidae</taxon>
        <taxon>Dryophthorinae</taxon>
        <taxon>Rhynchophorus</taxon>
    </lineage>
</organism>
<dbReference type="Proteomes" id="UP000625711">
    <property type="component" value="Unassembled WGS sequence"/>
</dbReference>
<evidence type="ECO:0000256" key="5">
    <source>
        <dbReference type="ARBA" id="ARBA00022792"/>
    </source>
</evidence>
<dbReference type="GO" id="GO:0005743">
    <property type="term" value="C:mitochondrial inner membrane"/>
    <property type="evidence" value="ECO:0007669"/>
    <property type="project" value="UniProtKB-SubCell"/>
</dbReference>
<evidence type="ECO:0000256" key="4">
    <source>
        <dbReference type="ARBA" id="ARBA00022781"/>
    </source>
</evidence>
<keyword evidence="6 9" id="KW-0406">Ion transport</keyword>
<dbReference type="SMR" id="A0A834IE26"/>